<dbReference type="PANTHER" id="PTHR11364">
    <property type="entry name" value="THIOSULFATE SULFERTANSFERASE"/>
    <property type="match status" value="1"/>
</dbReference>
<sequence>MSALITPTTVSTMLEGDDRVVVLDVQYELGGRSNDELYRDRHIPGARALDLDTALAGPPGAGGRHPLPEAEVLERALRQAGVEQGDTVVVYDQRTSLAAARAWWVLRWAGLDSVLVLDGGLDGWERAGYPTSTEQVDPPPGGVSVQPGSQAVLDAVTAAQVAEAGVLVDARTPARFRGEEEPIDAVAGHIPGAVNVPMADLIADDGTMLPAEQLRARFHAVGAHRGGSAPVGAYCGSGITAAHSVLAMHEAGIAALPYIGSWSQWITDSGRPNATVDAEGES</sequence>
<evidence type="ECO:0000256" key="1">
    <source>
        <dbReference type="ARBA" id="ARBA00022679"/>
    </source>
</evidence>
<keyword evidence="2" id="KW-0677">Repeat</keyword>
<comment type="caution">
    <text evidence="4">The sequence shown here is derived from an EMBL/GenBank/DDBJ whole genome shotgun (WGS) entry which is preliminary data.</text>
</comment>
<name>A0A560WAD7_9MICO</name>
<dbReference type="RefSeq" id="WP_144857442.1">
    <property type="nucleotide sequence ID" value="NZ_BAAAYT010000005.1"/>
</dbReference>
<dbReference type="PROSITE" id="PS00380">
    <property type="entry name" value="RHODANESE_1"/>
    <property type="match status" value="1"/>
</dbReference>
<keyword evidence="5" id="KW-1185">Reference proteome</keyword>
<dbReference type="Gene3D" id="3.40.250.10">
    <property type="entry name" value="Rhodanese-like domain"/>
    <property type="match status" value="2"/>
</dbReference>
<feature type="domain" description="Rhodanese" evidence="3">
    <location>
        <begin position="16"/>
        <end position="133"/>
    </location>
</feature>
<dbReference type="AlphaFoldDB" id="A0A560WAD7"/>
<evidence type="ECO:0000259" key="3">
    <source>
        <dbReference type="PROSITE" id="PS50206"/>
    </source>
</evidence>
<feature type="domain" description="Rhodanese" evidence="3">
    <location>
        <begin position="161"/>
        <end position="274"/>
    </location>
</feature>
<dbReference type="EMBL" id="VIUW01000003">
    <property type="protein sequence ID" value="TWD14588.1"/>
    <property type="molecule type" value="Genomic_DNA"/>
</dbReference>
<dbReference type="InterPro" id="IPR001763">
    <property type="entry name" value="Rhodanese-like_dom"/>
</dbReference>
<evidence type="ECO:0000256" key="2">
    <source>
        <dbReference type="ARBA" id="ARBA00022737"/>
    </source>
</evidence>
<reference evidence="4 5" key="1">
    <citation type="submission" date="2019-06" db="EMBL/GenBank/DDBJ databases">
        <title>Sequencing the genomes of 1000 actinobacteria strains.</title>
        <authorList>
            <person name="Klenk H.-P."/>
        </authorList>
    </citation>
    <scope>NUCLEOTIDE SEQUENCE [LARGE SCALE GENOMIC DNA]</scope>
    <source>
        <strain evidence="4 5">DSM 18935</strain>
    </source>
</reference>
<dbReference type="Pfam" id="PF00581">
    <property type="entry name" value="Rhodanese"/>
    <property type="match status" value="2"/>
</dbReference>
<dbReference type="CDD" id="cd01449">
    <property type="entry name" value="TST_Repeat_2"/>
    <property type="match status" value="1"/>
</dbReference>
<evidence type="ECO:0000313" key="4">
    <source>
        <dbReference type="EMBL" id="TWD14588.1"/>
    </source>
</evidence>
<dbReference type="Proteomes" id="UP000315628">
    <property type="component" value="Unassembled WGS sequence"/>
</dbReference>
<dbReference type="CDD" id="cd01448">
    <property type="entry name" value="TST_Repeat_1"/>
    <property type="match status" value="1"/>
</dbReference>
<gene>
    <name evidence="4" type="ORF">FB557_2002</name>
</gene>
<dbReference type="OrthoDB" id="9770030at2"/>
<dbReference type="PANTHER" id="PTHR11364:SF27">
    <property type="entry name" value="SULFURTRANSFERASE"/>
    <property type="match status" value="1"/>
</dbReference>
<dbReference type="PROSITE" id="PS50206">
    <property type="entry name" value="RHODANESE_3"/>
    <property type="match status" value="2"/>
</dbReference>
<organism evidence="4 5">
    <name type="scientific">Marihabitans asiaticum</name>
    <dbReference type="NCBI Taxonomy" id="415218"/>
    <lineage>
        <taxon>Bacteria</taxon>
        <taxon>Bacillati</taxon>
        <taxon>Actinomycetota</taxon>
        <taxon>Actinomycetes</taxon>
        <taxon>Micrococcales</taxon>
        <taxon>Intrasporangiaceae</taxon>
        <taxon>Marihabitans</taxon>
    </lineage>
</organism>
<proteinExistence type="predicted"/>
<keyword evidence="1 4" id="KW-0808">Transferase</keyword>
<keyword evidence="4" id="KW-0670">Pyruvate</keyword>
<dbReference type="InterPro" id="IPR045078">
    <property type="entry name" value="TST/MPST-like"/>
</dbReference>
<dbReference type="SUPFAM" id="SSF52821">
    <property type="entry name" value="Rhodanese/Cell cycle control phosphatase"/>
    <property type="match status" value="2"/>
</dbReference>
<dbReference type="InterPro" id="IPR036873">
    <property type="entry name" value="Rhodanese-like_dom_sf"/>
</dbReference>
<accession>A0A560WAD7</accession>
<dbReference type="InterPro" id="IPR001307">
    <property type="entry name" value="Thiosulphate_STrfase_CS"/>
</dbReference>
<protein>
    <submittedName>
        <fullName evidence="4">Thiosulfate/3-mercaptopyruvate sulfurtransferase</fullName>
    </submittedName>
</protein>
<dbReference type="GO" id="GO:0004792">
    <property type="term" value="F:thiosulfate-cyanide sulfurtransferase activity"/>
    <property type="evidence" value="ECO:0007669"/>
    <property type="project" value="InterPro"/>
</dbReference>
<evidence type="ECO:0000313" key="5">
    <source>
        <dbReference type="Proteomes" id="UP000315628"/>
    </source>
</evidence>
<dbReference type="SMART" id="SM00450">
    <property type="entry name" value="RHOD"/>
    <property type="match status" value="2"/>
</dbReference>